<keyword evidence="4" id="KW-1133">Transmembrane helix</keyword>
<dbReference type="GO" id="GO:0020037">
    <property type="term" value="F:heme binding"/>
    <property type="evidence" value="ECO:0007669"/>
    <property type="project" value="InterPro"/>
</dbReference>
<evidence type="ECO:0000313" key="6">
    <source>
        <dbReference type="EMBL" id="CAA3024386.1"/>
    </source>
</evidence>
<evidence type="ECO:0000256" key="3">
    <source>
        <dbReference type="ARBA" id="ARBA00022692"/>
    </source>
</evidence>
<evidence type="ECO:0000256" key="2">
    <source>
        <dbReference type="ARBA" id="ARBA00010617"/>
    </source>
</evidence>
<evidence type="ECO:0000313" key="7">
    <source>
        <dbReference type="Proteomes" id="UP000594638"/>
    </source>
</evidence>
<dbReference type="AlphaFoldDB" id="A0A8S0UXU9"/>
<dbReference type="GO" id="GO:0016709">
    <property type="term" value="F:oxidoreductase activity, acting on paired donors, with incorporation or reduction of molecular oxygen, NAD(P)H as one donor, and incorporation of one atom of oxygen"/>
    <property type="evidence" value="ECO:0007669"/>
    <property type="project" value="TreeGrafter"/>
</dbReference>
<accession>A0A8S0UXU9</accession>
<comment type="caution">
    <text evidence="6">The sequence shown here is derived from an EMBL/GenBank/DDBJ whole genome shotgun (WGS) entry which is preliminary data.</text>
</comment>
<keyword evidence="3" id="KW-0812">Transmembrane</keyword>
<dbReference type="GO" id="GO:0009707">
    <property type="term" value="C:chloroplast outer membrane"/>
    <property type="evidence" value="ECO:0007669"/>
    <property type="project" value="TreeGrafter"/>
</dbReference>
<dbReference type="InterPro" id="IPR044225">
    <property type="entry name" value="KO_chloroplastic"/>
</dbReference>
<dbReference type="GO" id="GO:0009686">
    <property type="term" value="P:gibberellin biosynthetic process"/>
    <property type="evidence" value="ECO:0007669"/>
    <property type="project" value="InterPro"/>
</dbReference>
<gene>
    <name evidence="6" type="ORF">OLEA9_A062808</name>
</gene>
<dbReference type="Gramene" id="OE9A062808T1">
    <property type="protein sequence ID" value="OE9A062808C1"/>
    <property type="gene ID" value="OE9A062808"/>
</dbReference>
<dbReference type="OrthoDB" id="2789670at2759"/>
<dbReference type="GO" id="GO:0010241">
    <property type="term" value="P:ent-kaurene oxidation to kaurenoic acid"/>
    <property type="evidence" value="ECO:0007669"/>
    <property type="project" value="InterPro"/>
</dbReference>
<dbReference type="Proteomes" id="UP000594638">
    <property type="component" value="Unassembled WGS sequence"/>
</dbReference>
<dbReference type="PANTHER" id="PTHR47283:SF1">
    <property type="entry name" value="ENT-KAURENE OXIDASE, CHLOROPLASTIC"/>
    <property type="match status" value="1"/>
</dbReference>
<dbReference type="EMBL" id="CACTIH010009107">
    <property type="protein sequence ID" value="CAA3024386.1"/>
    <property type="molecule type" value="Genomic_DNA"/>
</dbReference>
<keyword evidence="7" id="KW-1185">Reference proteome</keyword>
<proteinExistence type="inferred from homology"/>
<comment type="subcellular location">
    <subcellularLocation>
        <location evidence="1">Membrane</location>
        <topology evidence="1">Single-pass membrane protein</topology>
    </subcellularLocation>
</comment>
<dbReference type="GO" id="GO:0052615">
    <property type="term" value="F:ent-kaurene oxidase activity"/>
    <property type="evidence" value="ECO:0007669"/>
    <property type="project" value="InterPro"/>
</dbReference>
<keyword evidence="5" id="KW-0472">Membrane</keyword>
<organism evidence="6 7">
    <name type="scientific">Olea europaea subsp. europaea</name>
    <dbReference type="NCBI Taxonomy" id="158383"/>
    <lineage>
        <taxon>Eukaryota</taxon>
        <taxon>Viridiplantae</taxon>
        <taxon>Streptophyta</taxon>
        <taxon>Embryophyta</taxon>
        <taxon>Tracheophyta</taxon>
        <taxon>Spermatophyta</taxon>
        <taxon>Magnoliopsida</taxon>
        <taxon>eudicotyledons</taxon>
        <taxon>Gunneridae</taxon>
        <taxon>Pentapetalae</taxon>
        <taxon>asterids</taxon>
        <taxon>lamiids</taxon>
        <taxon>Lamiales</taxon>
        <taxon>Oleaceae</taxon>
        <taxon>Oleeae</taxon>
        <taxon>Olea</taxon>
    </lineage>
</organism>
<evidence type="ECO:0000256" key="1">
    <source>
        <dbReference type="ARBA" id="ARBA00004167"/>
    </source>
</evidence>
<dbReference type="GO" id="GO:0005783">
    <property type="term" value="C:endoplasmic reticulum"/>
    <property type="evidence" value="ECO:0007669"/>
    <property type="project" value="TreeGrafter"/>
</dbReference>
<evidence type="ECO:0000256" key="4">
    <source>
        <dbReference type="ARBA" id="ARBA00022989"/>
    </source>
</evidence>
<name>A0A8S0UXU9_OLEEU</name>
<dbReference type="GO" id="GO:0005506">
    <property type="term" value="F:iron ion binding"/>
    <property type="evidence" value="ECO:0007669"/>
    <property type="project" value="InterPro"/>
</dbReference>
<sequence length="70" mass="8394">MKVLTNEQRRRTDCGKELNCYIDYLLSKAKMLSEQQILMLLQEAIIETLLTTEWAMYELAKLQRNRWIAE</sequence>
<comment type="similarity">
    <text evidence="2">Belongs to the cytochrome P450 family.</text>
</comment>
<protein>
    <submittedName>
        <fullName evidence="6">Ent-kaurene oxidase, chloroplastic-like</fullName>
    </submittedName>
</protein>
<reference evidence="6 7" key="1">
    <citation type="submission" date="2019-12" db="EMBL/GenBank/DDBJ databases">
        <authorList>
            <person name="Alioto T."/>
            <person name="Alioto T."/>
            <person name="Gomez Garrido J."/>
        </authorList>
    </citation>
    <scope>NUCLEOTIDE SEQUENCE [LARGE SCALE GENOMIC DNA]</scope>
</reference>
<dbReference type="PANTHER" id="PTHR47283">
    <property type="entry name" value="ENT-KAURENE OXIDASE, CHLOROPLASTIC"/>
    <property type="match status" value="1"/>
</dbReference>
<evidence type="ECO:0000256" key="5">
    <source>
        <dbReference type="ARBA" id="ARBA00023136"/>
    </source>
</evidence>